<evidence type="ECO:0000313" key="3">
    <source>
        <dbReference type="Proteomes" id="UP001279734"/>
    </source>
</evidence>
<protein>
    <recommendedName>
        <fullName evidence="4">Knr4/Smi1-like domain-containing protein</fullName>
    </recommendedName>
</protein>
<evidence type="ECO:0000313" key="2">
    <source>
        <dbReference type="EMBL" id="GMH14790.1"/>
    </source>
</evidence>
<dbReference type="PANTHER" id="PTHR32011:SF2">
    <property type="entry name" value="OS08G0472400 PROTEIN"/>
    <property type="match status" value="1"/>
</dbReference>
<dbReference type="PANTHER" id="PTHR32011">
    <property type="entry name" value="OS08G0472400 PROTEIN"/>
    <property type="match status" value="1"/>
</dbReference>
<proteinExistence type="predicted"/>
<gene>
    <name evidence="2" type="ORF">Nepgr_016631</name>
</gene>
<name>A0AAD3XSN6_NEPGR</name>
<evidence type="ECO:0000256" key="1">
    <source>
        <dbReference type="SAM" id="MobiDB-lite"/>
    </source>
</evidence>
<comment type="caution">
    <text evidence="2">The sequence shown here is derived from an EMBL/GenBank/DDBJ whole genome shotgun (WGS) entry which is preliminary data.</text>
</comment>
<feature type="compositionally biased region" description="Low complexity" evidence="1">
    <location>
        <begin position="229"/>
        <end position="244"/>
    </location>
</feature>
<dbReference type="Proteomes" id="UP001279734">
    <property type="component" value="Unassembled WGS sequence"/>
</dbReference>
<dbReference type="AlphaFoldDB" id="A0AAD3XSN6"/>
<reference evidence="2" key="1">
    <citation type="submission" date="2023-05" db="EMBL/GenBank/DDBJ databases">
        <title>Nepenthes gracilis genome sequencing.</title>
        <authorList>
            <person name="Fukushima K."/>
        </authorList>
    </citation>
    <scope>NUCLEOTIDE SEQUENCE</scope>
    <source>
        <strain evidence="2">SING2019-196</strain>
    </source>
</reference>
<organism evidence="2 3">
    <name type="scientific">Nepenthes gracilis</name>
    <name type="common">Slender pitcher plant</name>
    <dbReference type="NCBI Taxonomy" id="150966"/>
    <lineage>
        <taxon>Eukaryota</taxon>
        <taxon>Viridiplantae</taxon>
        <taxon>Streptophyta</taxon>
        <taxon>Embryophyta</taxon>
        <taxon>Tracheophyta</taxon>
        <taxon>Spermatophyta</taxon>
        <taxon>Magnoliopsida</taxon>
        <taxon>eudicotyledons</taxon>
        <taxon>Gunneridae</taxon>
        <taxon>Pentapetalae</taxon>
        <taxon>Caryophyllales</taxon>
        <taxon>Nepenthaceae</taxon>
        <taxon>Nepenthes</taxon>
    </lineage>
</organism>
<keyword evidence="3" id="KW-1185">Reference proteome</keyword>
<dbReference type="EMBL" id="BSYO01000014">
    <property type="protein sequence ID" value="GMH14790.1"/>
    <property type="molecule type" value="Genomic_DNA"/>
</dbReference>
<feature type="region of interest" description="Disordered" evidence="1">
    <location>
        <begin position="226"/>
        <end position="250"/>
    </location>
</feature>
<accession>A0AAD3XSN6</accession>
<sequence length="415" mass="45988">MVDVDRRMAGLNPAHIAGLRRLSARAASAPSPVAPLTVRNGLRSLTTLAGNLIAHLLNSGIQVQPGLSDAEFARAEAEFGFVFPPDLKAVLQAGLPFAPGFPDWRSAGARLHLRALLDLPIAAVSFQIAKHALWSKSWGPRPTDPEKALRIARVALKRAPLLIPIFNHCYIPCSPCLAGNPIFYVDENRIFCCGLDLSDFFERESLLQSRSFPDCLQNQRFLSEKSERSSSSSSTSGVKSNSSRRSIDTVSGTRTTPRWIEFWSDAAIDRRRRNSSSSYSSSSSPERFFDMPRSEMPKWVEEYIKQIGSVLRYGGWEESDVAEIVQVSASGIFEDEMVILDNQALLDALLLKADRFSDSLRKAGWSSEDVSEVFGFEFRAPEKGRKPVKKPSPELVERVQKLAESVSRSQKLVSS</sequence>
<evidence type="ECO:0008006" key="4">
    <source>
        <dbReference type="Google" id="ProtNLM"/>
    </source>
</evidence>